<dbReference type="PANTHER" id="PTHR31001:SF49">
    <property type="entry name" value="ZN(II)2CYS6 TRANSCRIPTION FACTOR (EUROFUNG)"/>
    <property type="match status" value="1"/>
</dbReference>
<dbReference type="SMART" id="SM00906">
    <property type="entry name" value="Fungal_trans"/>
    <property type="match status" value="1"/>
</dbReference>
<dbReference type="OrthoDB" id="4934715at2759"/>
<evidence type="ECO:0000256" key="2">
    <source>
        <dbReference type="ARBA" id="ARBA00022723"/>
    </source>
</evidence>
<sequence>MFSIFDTSPAVLGPGPTEGASQAQTPPVKPSRRRDKAQLSCTICRQKKLKCDRVKPCLNCTKRGQPELCDFIKHESSHSHPTRQQGTTNFQLQNRVRQLEDMVTTLLNSQNAPNLDHNVLAAAKPPSVTSTANGITDGGFTQSAAPSPADQINANFPEALAGRFTRARDQVNFVGSEHWEAILDDIADLKIDLEDPAAASEMPDSRPQILFGRNHASRTEIMSSIPPRSVCDVLISRWFRTMDMAPLVVHMPTFMKEYNQMFKEPNETPLMWIGLLFSILGLASYFYAIAEEELHSMPQPFTSMWEMSTHYRDRTAQCLVEVNYLRPRRYTVDALCFYYALDLFHNRDSDFGAYVVLGIIVRVAMRLGYHRDASHYPSISPFDGEMRRRIWSMVFQLDILTSAYIGLPRMIREGETDTVEPKNLLDTDFDESMITLPHPRPSTEATPVAYSIFKVRLLRQSGLITDQINAITPISYDSVLRLDSRLLEIHAALPPYLTMKSLSQSITDDALVILRRYTLEVTFQKSRCVLHRKYLVPGKSDPRFRYSRTASVDAAMRLLDVQRTFDEGSQPGGQLCGERWRRAALINQDYVVAAMVLCLDLAWGRRMDSRRISEHEDETETIWPRSKMLQALRVSYEIWCKARTVSALAVKATEALKVMLKDLESTDSVAIESKPSPSVSNPATVHNNHQHGLSPPLSSLTKLINPSPQDAPSSNSAPLPPSTPYTGMNSFSFAGVTDEDINFDWELWDTQFQTTPMAMAGDDFGTSTFH</sequence>
<dbReference type="Pfam" id="PF04082">
    <property type="entry name" value="Fungal_trans"/>
    <property type="match status" value="1"/>
</dbReference>
<evidence type="ECO:0000259" key="5">
    <source>
        <dbReference type="PROSITE" id="PS50048"/>
    </source>
</evidence>
<comment type="subcellular location">
    <subcellularLocation>
        <location evidence="1">Nucleus</location>
    </subcellularLocation>
</comment>
<dbReference type="SUPFAM" id="SSF57701">
    <property type="entry name" value="Zn2/Cys6 DNA-binding domain"/>
    <property type="match status" value="1"/>
</dbReference>
<evidence type="ECO:0000256" key="4">
    <source>
        <dbReference type="SAM" id="MobiDB-lite"/>
    </source>
</evidence>
<gene>
    <name evidence="6" type="primary">fsa6_5</name>
    <name evidence="6" type="ORF">LHYA1_G008424</name>
</gene>
<dbReference type="InterPro" id="IPR036864">
    <property type="entry name" value="Zn2-C6_fun-type_DNA-bd_sf"/>
</dbReference>
<organism evidence="6 7">
    <name type="scientific">Lachnellula hyalina</name>
    <dbReference type="NCBI Taxonomy" id="1316788"/>
    <lineage>
        <taxon>Eukaryota</taxon>
        <taxon>Fungi</taxon>
        <taxon>Dikarya</taxon>
        <taxon>Ascomycota</taxon>
        <taxon>Pezizomycotina</taxon>
        <taxon>Leotiomycetes</taxon>
        <taxon>Helotiales</taxon>
        <taxon>Lachnaceae</taxon>
        <taxon>Lachnellula</taxon>
    </lineage>
</organism>
<protein>
    <submittedName>
        <fullName evidence="6">Fusarisetin A cluster transcription factor</fullName>
    </submittedName>
</protein>
<dbReference type="PROSITE" id="PS00463">
    <property type="entry name" value="ZN2_CY6_FUNGAL_1"/>
    <property type="match status" value="1"/>
</dbReference>
<dbReference type="InterPro" id="IPR001138">
    <property type="entry name" value="Zn2Cys6_DnaBD"/>
</dbReference>
<dbReference type="Gene3D" id="4.10.240.10">
    <property type="entry name" value="Zn(2)-C6 fungal-type DNA-binding domain"/>
    <property type="match status" value="1"/>
</dbReference>
<reference evidence="6 7" key="1">
    <citation type="submission" date="2018-05" db="EMBL/GenBank/DDBJ databases">
        <title>Genome sequencing and assembly of the regulated plant pathogen Lachnellula willkommii and related sister species for the development of diagnostic species identification markers.</title>
        <authorList>
            <person name="Giroux E."/>
            <person name="Bilodeau G."/>
        </authorList>
    </citation>
    <scope>NUCLEOTIDE SEQUENCE [LARGE SCALE GENOMIC DNA]</scope>
    <source>
        <strain evidence="6 7">CBS 185.66</strain>
    </source>
</reference>
<dbReference type="GO" id="GO:0000981">
    <property type="term" value="F:DNA-binding transcription factor activity, RNA polymerase II-specific"/>
    <property type="evidence" value="ECO:0007669"/>
    <property type="project" value="InterPro"/>
</dbReference>
<dbReference type="PANTHER" id="PTHR31001">
    <property type="entry name" value="UNCHARACTERIZED TRANSCRIPTIONAL REGULATORY PROTEIN"/>
    <property type="match status" value="1"/>
</dbReference>
<evidence type="ECO:0000256" key="3">
    <source>
        <dbReference type="ARBA" id="ARBA00023242"/>
    </source>
</evidence>
<dbReference type="EMBL" id="QGMH01000275">
    <property type="protein sequence ID" value="TVY22391.1"/>
    <property type="molecule type" value="Genomic_DNA"/>
</dbReference>
<feature type="region of interest" description="Disordered" evidence="4">
    <location>
        <begin position="671"/>
        <end position="722"/>
    </location>
</feature>
<dbReference type="GO" id="GO:0003677">
    <property type="term" value="F:DNA binding"/>
    <property type="evidence" value="ECO:0007669"/>
    <property type="project" value="InterPro"/>
</dbReference>
<comment type="caution">
    <text evidence="6">The sequence shown here is derived from an EMBL/GenBank/DDBJ whole genome shotgun (WGS) entry which is preliminary data.</text>
</comment>
<dbReference type="CDD" id="cd12148">
    <property type="entry name" value="fungal_TF_MHR"/>
    <property type="match status" value="1"/>
</dbReference>
<dbReference type="AlphaFoldDB" id="A0A8H8TWX3"/>
<keyword evidence="2" id="KW-0479">Metal-binding</keyword>
<accession>A0A8H8TWX3</accession>
<dbReference type="Pfam" id="PF00172">
    <property type="entry name" value="Zn_clus"/>
    <property type="match status" value="1"/>
</dbReference>
<feature type="compositionally biased region" description="Polar residues" evidence="4">
    <location>
        <begin position="675"/>
        <end position="711"/>
    </location>
</feature>
<dbReference type="CDD" id="cd00067">
    <property type="entry name" value="GAL4"/>
    <property type="match status" value="1"/>
</dbReference>
<dbReference type="GeneID" id="41988622"/>
<evidence type="ECO:0000313" key="7">
    <source>
        <dbReference type="Proteomes" id="UP000431533"/>
    </source>
</evidence>
<feature type="domain" description="Zn(2)-C6 fungal-type" evidence="5">
    <location>
        <begin position="40"/>
        <end position="71"/>
    </location>
</feature>
<keyword evidence="3" id="KW-0539">Nucleus</keyword>
<dbReference type="SMART" id="SM00066">
    <property type="entry name" value="GAL4"/>
    <property type="match status" value="1"/>
</dbReference>
<evidence type="ECO:0000256" key="1">
    <source>
        <dbReference type="ARBA" id="ARBA00004123"/>
    </source>
</evidence>
<dbReference type="GO" id="GO:0006351">
    <property type="term" value="P:DNA-templated transcription"/>
    <property type="evidence" value="ECO:0007669"/>
    <property type="project" value="InterPro"/>
</dbReference>
<dbReference type="InterPro" id="IPR050613">
    <property type="entry name" value="Sec_Metabolite_Reg"/>
</dbReference>
<evidence type="ECO:0000313" key="6">
    <source>
        <dbReference type="EMBL" id="TVY22391.1"/>
    </source>
</evidence>
<dbReference type="GO" id="GO:0005634">
    <property type="term" value="C:nucleus"/>
    <property type="evidence" value="ECO:0007669"/>
    <property type="project" value="UniProtKB-SubCell"/>
</dbReference>
<proteinExistence type="predicted"/>
<name>A0A8H8TWX3_9HELO</name>
<dbReference type="RefSeq" id="XP_031001179.1">
    <property type="nucleotide sequence ID" value="XM_031153344.1"/>
</dbReference>
<dbReference type="InterPro" id="IPR007219">
    <property type="entry name" value="XnlR_reg_dom"/>
</dbReference>
<dbReference type="GO" id="GO:0008270">
    <property type="term" value="F:zinc ion binding"/>
    <property type="evidence" value="ECO:0007669"/>
    <property type="project" value="InterPro"/>
</dbReference>
<feature type="region of interest" description="Disordered" evidence="4">
    <location>
        <begin position="1"/>
        <end position="37"/>
    </location>
</feature>
<dbReference type="Proteomes" id="UP000431533">
    <property type="component" value="Unassembled WGS sequence"/>
</dbReference>
<dbReference type="PROSITE" id="PS50048">
    <property type="entry name" value="ZN2_CY6_FUNGAL_2"/>
    <property type="match status" value="1"/>
</dbReference>
<keyword evidence="7" id="KW-1185">Reference proteome</keyword>